<dbReference type="Proteomes" id="UP000885695">
    <property type="component" value="Unassembled WGS sequence"/>
</dbReference>
<name>A0A7C1NPP9_UNCC3</name>
<evidence type="ECO:0000313" key="1">
    <source>
        <dbReference type="EMBL" id="HEB13629.1"/>
    </source>
</evidence>
<reference evidence="1" key="1">
    <citation type="journal article" date="2020" name="mSystems">
        <title>Genome- and Community-Level Interaction Insights into Carbon Utilization and Element Cycling Functions of Hydrothermarchaeota in Hydrothermal Sediment.</title>
        <authorList>
            <person name="Zhou Z."/>
            <person name="Liu Y."/>
            <person name="Xu W."/>
            <person name="Pan J."/>
            <person name="Luo Z.H."/>
            <person name="Li M."/>
        </authorList>
    </citation>
    <scope>NUCLEOTIDE SEQUENCE [LARGE SCALE GENOMIC DNA]</scope>
    <source>
        <strain evidence="1">HyVt-369</strain>
    </source>
</reference>
<sequence>MKKRKRNPNVVRVNGRVIGELLPEERLFKKTVLESKHLFQTFDAWGIDSDFFTDVLEPQDYTIEVFDVENKALYTVEAEKFKKHGRYFHFKNEKEDHKAQIFLSRRFFDKRLVQPATPEV</sequence>
<gene>
    <name evidence="1" type="ORF">ENI13_01465</name>
</gene>
<proteinExistence type="predicted"/>
<protein>
    <submittedName>
        <fullName evidence="1">Uncharacterized protein</fullName>
    </submittedName>
</protein>
<accession>A0A7C1NPP9</accession>
<organism evidence="1">
    <name type="scientific">candidate division CPR3 bacterium</name>
    <dbReference type="NCBI Taxonomy" id="2268181"/>
    <lineage>
        <taxon>Bacteria</taxon>
        <taxon>Bacteria division CPR3</taxon>
    </lineage>
</organism>
<dbReference type="EMBL" id="DRHL01000078">
    <property type="protein sequence ID" value="HEB13629.1"/>
    <property type="molecule type" value="Genomic_DNA"/>
</dbReference>
<dbReference type="AlphaFoldDB" id="A0A7C1NPP9"/>
<comment type="caution">
    <text evidence="1">The sequence shown here is derived from an EMBL/GenBank/DDBJ whole genome shotgun (WGS) entry which is preliminary data.</text>
</comment>